<keyword evidence="9 14" id="KW-0411">Iron-sulfur</keyword>
<dbReference type="SMART" id="SM00729">
    <property type="entry name" value="Elp3"/>
    <property type="match status" value="1"/>
</dbReference>
<evidence type="ECO:0000313" key="18">
    <source>
        <dbReference type="EMBL" id="OOG22887.1"/>
    </source>
</evidence>
<feature type="domain" description="Radical SAM core" evidence="17">
    <location>
        <begin position="143"/>
        <end position="375"/>
    </location>
</feature>
<dbReference type="CDD" id="cd01335">
    <property type="entry name" value="Radical_SAM"/>
    <property type="match status" value="1"/>
</dbReference>
<dbReference type="InterPro" id="IPR058240">
    <property type="entry name" value="rSAM_sf"/>
</dbReference>
<dbReference type="HAMAP" id="MF_01864">
    <property type="entry name" value="tRNA_metthiotr_MiaB"/>
    <property type="match status" value="1"/>
</dbReference>
<dbReference type="SFLD" id="SFLDG01082">
    <property type="entry name" value="B12-binding_domain_containing"/>
    <property type="match status" value="1"/>
</dbReference>
<dbReference type="FunFam" id="3.40.50.12160:FF:000001">
    <property type="entry name" value="tRNA-2-methylthio-N(6)-dimethylallyladenosine synthase"/>
    <property type="match status" value="1"/>
</dbReference>
<dbReference type="STRING" id="108003.B1C78_13440"/>
<dbReference type="PROSITE" id="PS01278">
    <property type="entry name" value="MTTASE_RADICAL"/>
    <property type="match status" value="1"/>
</dbReference>
<dbReference type="GO" id="GO:0035597">
    <property type="term" value="F:tRNA-2-methylthio-N(6)-dimethylallyladenosine(37) synthase activity"/>
    <property type="evidence" value="ECO:0007669"/>
    <property type="project" value="UniProtKB-EC"/>
</dbReference>
<organism evidence="18 19">
    <name type="scientific">Thioalkalivibrio denitrificans</name>
    <dbReference type="NCBI Taxonomy" id="108003"/>
    <lineage>
        <taxon>Bacteria</taxon>
        <taxon>Pseudomonadati</taxon>
        <taxon>Pseudomonadota</taxon>
        <taxon>Gammaproteobacteria</taxon>
        <taxon>Chromatiales</taxon>
        <taxon>Ectothiorhodospiraceae</taxon>
        <taxon>Thioalkalivibrio</taxon>
    </lineage>
</organism>
<feature type="binding site" evidence="14">
    <location>
        <position position="164"/>
    </location>
    <ligand>
        <name>[4Fe-4S] cluster</name>
        <dbReference type="ChEBI" id="CHEBI:49883"/>
        <label>2</label>
        <note>4Fe-4S-S-AdoMet</note>
    </ligand>
</feature>
<comment type="catalytic activity">
    <reaction evidence="13">
        <text>N(6)-dimethylallyladenosine(37) in tRNA + (sulfur carrier)-SH + AH2 + 2 S-adenosyl-L-methionine = 2-methylsulfanyl-N(6)-dimethylallyladenosine(37) in tRNA + (sulfur carrier)-H + 5'-deoxyadenosine + L-methionine + A + S-adenosyl-L-homocysteine + 2 H(+)</text>
        <dbReference type="Rhea" id="RHEA:37067"/>
        <dbReference type="Rhea" id="RHEA-COMP:10375"/>
        <dbReference type="Rhea" id="RHEA-COMP:10376"/>
        <dbReference type="Rhea" id="RHEA-COMP:14737"/>
        <dbReference type="Rhea" id="RHEA-COMP:14739"/>
        <dbReference type="ChEBI" id="CHEBI:13193"/>
        <dbReference type="ChEBI" id="CHEBI:15378"/>
        <dbReference type="ChEBI" id="CHEBI:17319"/>
        <dbReference type="ChEBI" id="CHEBI:17499"/>
        <dbReference type="ChEBI" id="CHEBI:29917"/>
        <dbReference type="ChEBI" id="CHEBI:57844"/>
        <dbReference type="ChEBI" id="CHEBI:57856"/>
        <dbReference type="ChEBI" id="CHEBI:59789"/>
        <dbReference type="ChEBI" id="CHEBI:64428"/>
        <dbReference type="ChEBI" id="CHEBI:74415"/>
        <dbReference type="ChEBI" id="CHEBI:74417"/>
        <dbReference type="EC" id="2.8.4.3"/>
    </reaction>
    <physiologicalReaction direction="left-to-right" evidence="13">
        <dbReference type="Rhea" id="RHEA:37068"/>
    </physiologicalReaction>
</comment>
<dbReference type="SFLD" id="SFLDG01061">
    <property type="entry name" value="methylthiotransferase"/>
    <property type="match status" value="1"/>
</dbReference>
<dbReference type="GO" id="GO:0005829">
    <property type="term" value="C:cytosol"/>
    <property type="evidence" value="ECO:0007669"/>
    <property type="project" value="TreeGrafter"/>
</dbReference>
<dbReference type="PANTHER" id="PTHR43020">
    <property type="entry name" value="CDK5 REGULATORY SUBUNIT-ASSOCIATED PROTEIN 1"/>
    <property type="match status" value="1"/>
</dbReference>
<dbReference type="PROSITE" id="PS50926">
    <property type="entry name" value="TRAM"/>
    <property type="match status" value="1"/>
</dbReference>
<dbReference type="GO" id="GO:0051539">
    <property type="term" value="F:4 iron, 4 sulfur cluster binding"/>
    <property type="evidence" value="ECO:0007669"/>
    <property type="project" value="UniProtKB-UniRule"/>
</dbReference>
<feature type="binding site" evidence="14">
    <location>
        <position position="49"/>
    </location>
    <ligand>
        <name>[4Fe-4S] cluster</name>
        <dbReference type="ChEBI" id="CHEBI:49883"/>
        <label>1</label>
    </ligand>
</feature>
<keyword evidence="4 14" id="KW-0808">Transferase</keyword>
<dbReference type="PANTHER" id="PTHR43020:SF2">
    <property type="entry name" value="MITOCHONDRIAL TRNA METHYLTHIOTRANSFERASE CDK5RAP1"/>
    <property type="match status" value="1"/>
</dbReference>
<dbReference type="Gene3D" id="3.40.50.12160">
    <property type="entry name" value="Methylthiotransferase, N-terminal domain"/>
    <property type="match status" value="1"/>
</dbReference>
<keyword evidence="3 14" id="KW-0963">Cytoplasm</keyword>
<dbReference type="NCBIfam" id="TIGR00089">
    <property type="entry name" value="MiaB/RimO family radical SAM methylthiotransferase"/>
    <property type="match status" value="1"/>
</dbReference>
<dbReference type="InterPro" id="IPR005839">
    <property type="entry name" value="Methylthiotransferase"/>
</dbReference>
<dbReference type="Pfam" id="PF00919">
    <property type="entry name" value="UPF0004"/>
    <property type="match status" value="1"/>
</dbReference>
<dbReference type="SFLD" id="SFLDF00273">
    <property type="entry name" value="(dimethylallyl)adenosine_tRNA"/>
    <property type="match status" value="1"/>
</dbReference>
<keyword evidence="2 14" id="KW-0004">4Fe-4S</keyword>
<dbReference type="AlphaFoldDB" id="A0A1V3NCR0"/>
<evidence type="ECO:0000256" key="11">
    <source>
        <dbReference type="ARBA" id="ARBA00050926"/>
    </source>
</evidence>
<feature type="binding site" evidence="14">
    <location>
        <position position="12"/>
    </location>
    <ligand>
        <name>[4Fe-4S] cluster</name>
        <dbReference type="ChEBI" id="CHEBI:49883"/>
        <label>1</label>
    </ligand>
</feature>
<dbReference type="EMBL" id="MVBK01000088">
    <property type="protein sequence ID" value="OOG22887.1"/>
    <property type="molecule type" value="Genomic_DNA"/>
</dbReference>
<dbReference type="InterPro" id="IPR006638">
    <property type="entry name" value="Elp3/MiaA/NifB-like_rSAM"/>
</dbReference>
<feature type="binding site" evidence="14">
    <location>
        <position position="161"/>
    </location>
    <ligand>
        <name>[4Fe-4S] cluster</name>
        <dbReference type="ChEBI" id="CHEBI:49883"/>
        <label>2</label>
        <note>4Fe-4S-S-AdoMet</note>
    </ligand>
</feature>
<protein>
    <recommendedName>
        <fullName evidence="10 14">tRNA-2-methylthio-N(6)-dimethylallyladenosine synthase</fullName>
        <ecNumber evidence="10 14">2.8.4.3</ecNumber>
    </recommendedName>
    <alternativeName>
        <fullName evidence="14">(Dimethylallyl)adenosine tRNA methylthiotransferase MiaB</fullName>
    </alternativeName>
    <alternativeName>
        <fullName evidence="14">tRNA-i(6)A37 methylthiotransferase</fullName>
    </alternativeName>
</protein>
<feature type="domain" description="TRAM" evidence="15">
    <location>
        <begin position="378"/>
        <end position="441"/>
    </location>
</feature>
<dbReference type="PROSITE" id="PS51449">
    <property type="entry name" value="MTTASE_N"/>
    <property type="match status" value="1"/>
</dbReference>
<comment type="cofactor">
    <cofactor evidence="14">
        <name>[4Fe-4S] cluster</name>
        <dbReference type="ChEBI" id="CHEBI:49883"/>
    </cofactor>
    <text evidence="14">Binds 2 [4Fe-4S] clusters. One cluster is coordinated with 3 cysteines and an exchangeable S-adenosyl-L-methionine.</text>
</comment>
<proteinExistence type="inferred from homology"/>
<dbReference type="InterPro" id="IPR002792">
    <property type="entry name" value="TRAM_dom"/>
</dbReference>
<dbReference type="NCBIfam" id="TIGR01574">
    <property type="entry name" value="miaB-methiolase"/>
    <property type="match status" value="1"/>
</dbReference>
<accession>A0A1V3NCR0</accession>
<keyword evidence="7 14" id="KW-0479">Metal-binding</keyword>
<dbReference type="InterPro" id="IPR020612">
    <property type="entry name" value="Methylthiotransferase_CS"/>
</dbReference>
<evidence type="ECO:0000256" key="2">
    <source>
        <dbReference type="ARBA" id="ARBA00022485"/>
    </source>
</evidence>
<feature type="binding site" evidence="14">
    <location>
        <position position="157"/>
    </location>
    <ligand>
        <name>[4Fe-4S] cluster</name>
        <dbReference type="ChEBI" id="CHEBI:49883"/>
        <label>2</label>
        <note>4Fe-4S-S-AdoMet</note>
    </ligand>
</feature>
<dbReference type="OrthoDB" id="9805215at2"/>
<evidence type="ECO:0000256" key="3">
    <source>
        <dbReference type="ARBA" id="ARBA00022490"/>
    </source>
</evidence>
<dbReference type="InterPro" id="IPR023404">
    <property type="entry name" value="rSAM_horseshoe"/>
</dbReference>
<keyword evidence="6 14" id="KW-0819">tRNA processing</keyword>
<name>A0A1V3NCR0_9GAMM</name>
<dbReference type="SFLD" id="SFLDS00029">
    <property type="entry name" value="Radical_SAM"/>
    <property type="match status" value="1"/>
</dbReference>
<evidence type="ECO:0000256" key="14">
    <source>
        <dbReference type="HAMAP-Rule" id="MF_01864"/>
    </source>
</evidence>
<dbReference type="Gene3D" id="3.80.30.20">
    <property type="entry name" value="tm_1862 like domain"/>
    <property type="match status" value="1"/>
</dbReference>
<evidence type="ECO:0000256" key="1">
    <source>
        <dbReference type="ARBA" id="ARBA00003234"/>
    </source>
</evidence>
<dbReference type="EC" id="2.8.4.3" evidence="10 14"/>
<feature type="domain" description="MTTase N-terminal" evidence="16">
    <location>
        <begin position="3"/>
        <end position="120"/>
    </location>
</feature>
<comment type="similarity">
    <text evidence="14">Belongs to the methylthiotransferase family. MiaB subfamily.</text>
</comment>
<dbReference type="Proteomes" id="UP000189462">
    <property type="component" value="Unassembled WGS sequence"/>
</dbReference>
<keyword evidence="8 14" id="KW-0408">Iron</keyword>
<gene>
    <name evidence="14" type="primary">miaB</name>
    <name evidence="18" type="ORF">B1C78_13440</name>
</gene>
<feature type="binding site" evidence="14">
    <location>
        <position position="83"/>
    </location>
    <ligand>
        <name>[4Fe-4S] cluster</name>
        <dbReference type="ChEBI" id="CHEBI:49883"/>
        <label>1</label>
    </ligand>
</feature>
<evidence type="ECO:0000259" key="15">
    <source>
        <dbReference type="PROSITE" id="PS50926"/>
    </source>
</evidence>
<evidence type="ECO:0000256" key="8">
    <source>
        <dbReference type="ARBA" id="ARBA00023004"/>
    </source>
</evidence>
<dbReference type="InterPro" id="IPR013848">
    <property type="entry name" value="Methylthiotransferase_N"/>
</dbReference>
<dbReference type="SUPFAM" id="SSF102114">
    <property type="entry name" value="Radical SAM enzymes"/>
    <property type="match status" value="1"/>
</dbReference>
<dbReference type="Pfam" id="PF04055">
    <property type="entry name" value="Radical_SAM"/>
    <property type="match status" value="1"/>
</dbReference>
<reference evidence="18 19" key="1">
    <citation type="submission" date="2017-02" db="EMBL/GenBank/DDBJ databases">
        <title>Genomic diversity within the haloalkaliphilic genus Thioalkalivibrio.</title>
        <authorList>
            <person name="Ahn A.-C."/>
            <person name="Meier-Kolthoff J."/>
            <person name="Overmars L."/>
            <person name="Richter M."/>
            <person name="Woyke T."/>
            <person name="Sorokin D.Y."/>
            <person name="Muyzer G."/>
        </authorList>
    </citation>
    <scope>NUCLEOTIDE SEQUENCE [LARGE SCALE GENOMIC DNA]</scope>
    <source>
        <strain evidence="18 19">ALJD</strain>
    </source>
</reference>
<dbReference type="Pfam" id="PF01938">
    <property type="entry name" value="TRAM"/>
    <property type="match status" value="1"/>
</dbReference>
<dbReference type="InterPro" id="IPR038135">
    <property type="entry name" value="Methylthiotransferase_N_sf"/>
</dbReference>
<dbReference type="InterPro" id="IPR007197">
    <property type="entry name" value="rSAM"/>
</dbReference>
<comment type="catalytic activity">
    <reaction evidence="11">
        <text>N(6)-dimethylallyladenosine(37) in tRNA + (sulfur carrier)-SH + AH2 + S-adenosyl-L-methionine = 2-thio-N(6)-dimethylallyladenosine(37) in tRNA + (sulfur carrier)-H + 5'-deoxyadenosine + L-methionine + A + H(+)</text>
        <dbReference type="Rhea" id="RHEA:36339"/>
        <dbReference type="Rhea" id="RHEA-COMP:10375"/>
        <dbReference type="Rhea" id="RHEA-COMP:10377"/>
        <dbReference type="Rhea" id="RHEA-COMP:14737"/>
        <dbReference type="Rhea" id="RHEA-COMP:14739"/>
        <dbReference type="ChEBI" id="CHEBI:13193"/>
        <dbReference type="ChEBI" id="CHEBI:15378"/>
        <dbReference type="ChEBI" id="CHEBI:17319"/>
        <dbReference type="ChEBI" id="CHEBI:17499"/>
        <dbReference type="ChEBI" id="CHEBI:29917"/>
        <dbReference type="ChEBI" id="CHEBI:57844"/>
        <dbReference type="ChEBI" id="CHEBI:59789"/>
        <dbReference type="ChEBI" id="CHEBI:64428"/>
        <dbReference type="ChEBI" id="CHEBI:74415"/>
        <dbReference type="ChEBI" id="CHEBI:74416"/>
    </reaction>
    <physiologicalReaction direction="left-to-right" evidence="11">
        <dbReference type="Rhea" id="RHEA:36340"/>
    </physiologicalReaction>
</comment>
<evidence type="ECO:0000256" key="7">
    <source>
        <dbReference type="ARBA" id="ARBA00022723"/>
    </source>
</evidence>
<keyword evidence="5 14" id="KW-0949">S-adenosyl-L-methionine</keyword>
<sequence length="453" mass="49713">MSGKVYIQTHGCQMNEYDSGKMLDVLRAAEGMELTDDPEQADVLLLNTCSIREKAQEKVFSLLGRWRVLKAARPGVVIGVGGCVASQEGEALRARAPFVDVVFGPQTLHRLPEMVRSARLKGLPVVDISFPEIEKFDRLPEPRAEGPTAFVSVMEGCSKYCTFCVVPYTRGEEISRPFDDVLAEVAQLAAQGVREVTLLGQNVNAYRGAMHDGETADLALLIHYVAAVDGIERIRFTTSHPVEFSDSLIRAFAEVPELVSHVHLPVQSGSDRILAAMKRGHTALEYRSKIRRLREARPDISLSSDFIVGFPGETDADFEATMDLIEQIGFDQSFSFIYSRRPGTPASSLPDDVPLEVKKARLARLQARINAMAQAISRGMVGTVQRILVEGPSKKDPARMAGRTANNRVVNFQGAPDLAGQFVDARITEALANSLRGRLEAEFKIQGSIFKVG</sequence>
<evidence type="ECO:0000256" key="12">
    <source>
        <dbReference type="ARBA" id="ARBA00052380"/>
    </source>
</evidence>
<evidence type="ECO:0000256" key="9">
    <source>
        <dbReference type="ARBA" id="ARBA00023014"/>
    </source>
</evidence>
<comment type="subunit">
    <text evidence="14">Monomer.</text>
</comment>
<keyword evidence="19" id="KW-1185">Reference proteome</keyword>
<evidence type="ECO:0000313" key="19">
    <source>
        <dbReference type="Proteomes" id="UP000189462"/>
    </source>
</evidence>
<evidence type="ECO:0000256" key="4">
    <source>
        <dbReference type="ARBA" id="ARBA00022679"/>
    </source>
</evidence>
<evidence type="ECO:0000259" key="16">
    <source>
        <dbReference type="PROSITE" id="PS51449"/>
    </source>
</evidence>
<evidence type="ECO:0000259" key="17">
    <source>
        <dbReference type="PROSITE" id="PS51918"/>
    </source>
</evidence>
<comment type="subcellular location">
    <subcellularLocation>
        <location evidence="14">Cytoplasm</location>
    </subcellularLocation>
</comment>
<comment type="caution">
    <text evidence="18">The sequence shown here is derived from an EMBL/GenBank/DDBJ whole genome shotgun (WGS) entry which is preliminary data.</text>
</comment>
<dbReference type="GO" id="GO:0046872">
    <property type="term" value="F:metal ion binding"/>
    <property type="evidence" value="ECO:0007669"/>
    <property type="project" value="UniProtKB-KW"/>
</dbReference>
<comment type="function">
    <text evidence="1 14">Catalyzes the methylthiolation of N6-(dimethylallyl)adenosine (i(6)A), leading to the formation of 2-methylthio-N6-(dimethylallyl)adenosine (ms(2)i(6)A) at position 37 in tRNAs that read codons beginning with uridine.</text>
</comment>
<dbReference type="PROSITE" id="PS51918">
    <property type="entry name" value="RADICAL_SAM"/>
    <property type="match status" value="1"/>
</dbReference>
<evidence type="ECO:0000256" key="13">
    <source>
        <dbReference type="ARBA" id="ARBA00052587"/>
    </source>
</evidence>
<evidence type="ECO:0000256" key="10">
    <source>
        <dbReference type="ARBA" id="ARBA00033765"/>
    </source>
</evidence>
<evidence type="ECO:0000256" key="6">
    <source>
        <dbReference type="ARBA" id="ARBA00022694"/>
    </source>
</evidence>
<dbReference type="RefSeq" id="WP_077279677.1">
    <property type="nucleotide sequence ID" value="NZ_MVBK01000088.1"/>
</dbReference>
<dbReference type="FunFam" id="3.80.30.20:FF:000001">
    <property type="entry name" value="tRNA-2-methylthio-N(6)-dimethylallyladenosine synthase 2"/>
    <property type="match status" value="1"/>
</dbReference>
<dbReference type="InterPro" id="IPR006463">
    <property type="entry name" value="MiaB_methiolase"/>
</dbReference>
<evidence type="ECO:0000256" key="5">
    <source>
        <dbReference type="ARBA" id="ARBA00022691"/>
    </source>
</evidence>
<comment type="catalytic activity">
    <reaction evidence="12">
        <text>2-thio-N(6)-dimethylallyladenosine(37) in tRNA + S-adenosyl-L-methionine = 2-methylsulfanyl-N(6)-dimethylallyladenosine(37) in tRNA + S-adenosyl-L-homocysteine + H(+)</text>
        <dbReference type="Rhea" id="RHEA:37063"/>
        <dbReference type="Rhea" id="RHEA-COMP:10376"/>
        <dbReference type="Rhea" id="RHEA-COMP:10377"/>
        <dbReference type="ChEBI" id="CHEBI:15378"/>
        <dbReference type="ChEBI" id="CHEBI:57856"/>
        <dbReference type="ChEBI" id="CHEBI:59789"/>
        <dbReference type="ChEBI" id="CHEBI:74416"/>
        <dbReference type="ChEBI" id="CHEBI:74417"/>
    </reaction>
    <physiologicalReaction direction="left-to-right" evidence="12">
        <dbReference type="Rhea" id="RHEA:37064"/>
    </physiologicalReaction>
</comment>